<gene>
    <name evidence="3" type="ORF">A9K55_001286</name>
</gene>
<feature type="transmembrane region" description="Helical" evidence="2">
    <location>
        <begin position="105"/>
        <end position="126"/>
    </location>
</feature>
<feature type="transmembrane region" description="Helical" evidence="2">
    <location>
        <begin position="279"/>
        <end position="299"/>
    </location>
</feature>
<feature type="transmembrane region" description="Helical" evidence="2">
    <location>
        <begin position="311"/>
        <end position="335"/>
    </location>
</feature>
<dbReference type="VEuPathDB" id="FungiDB:CCM_08347"/>
<dbReference type="GO" id="GO:0031124">
    <property type="term" value="P:mRNA 3'-end processing"/>
    <property type="evidence" value="ECO:0007669"/>
    <property type="project" value="TreeGrafter"/>
</dbReference>
<feature type="compositionally biased region" description="Low complexity" evidence="1">
    <location>
        <begin position="61"/>
        <end position="81"/>
    </location>
</feature>
<feature type="compositionally biased region" description="Polar residues" evidence="1">
    <location>
        <begin position="435"/>
        <end position="447"/>
    </location>
</feature>
<keyword evidence="2" id="KW-0812">Transmembrane</keyword>
<dbReference type="PANTHER" id="PTHR12460:SF0">
    <property type="entry name" value="CID DOMAIN-CONTAINING PROTEIN-RELATED"/>
    <property type="match status" value="1"/>
</dbReference>
<keyword evidence="2" id="KW-0472">Membrane</keyword>
<feature type="compositionally biased region" description="Low complexity" evidence="1">
    <location>
        <begin position="42"/>
        <end position="53"/>
    </location>
</feature>
<evidence type="ECO:0000313" key="3">
    <source>
        <dbReference type="EMBL" id="ATY65719.1"/>
    </source>
</evidence>
<feature type="transmembrane region" description="Helical" evidence="2">
    <location>
        <begin position="176"/>
        <end position="199"/>
    </location>
</feature>
<feature type="compositionally biased region" description="Polar residues" evidence="1">
    <location>
        <begin position="499"/>
        <end position="515"/>
    </location>
</feature>
<proteinExistence type="predicted"/>
<feature type="region of interest" description="Disordered" evidence="1">
    <location>
        <begin position="1"/>
        <end position="87"/>
    </location>
</feature>
<feature type="compositionally biased region" description="Low complexity" evidence="1">
    <location>
        <begin position="602"/>
        <end position="635"/>
    </location>
</feature>
<dbReference type="Proteomes" id="UP000323067">
    <property type="component" value="Chromosome iii"/>
</dbReference>
<feature type="compositionally biased region" description="Low complexity" evidence="1">
    <location>
        <begin position="473"/>
        <end position="498"/>
    </location>
</feature>
<organism evidence="3 4">
    <name type="scientific">Cordyceps militaris</name>
    <name type="common">Caterpillar fungus</name>
    <name type="synonym">Clavaria militaris</name>
    <dbReference type="NCBI Taxonomy" id="73501"/>
    <lineage>
        <taxon>Eukaryota</taxon>
        <taxon>Fungi</taxon>
        <taxon>Dikarya</taxon>
        <taxon>Ascomycota</taxon>
        <taxon>Pezizomycotina</taxon>
        <taxon>Sordariomycetes</taxon>
        <taxon>Hypocreomycetidae</taxon>
        <taxon>Hypocreales</taxon>
        <taxon>Cordycipitaceae</taxon>
        <taxon>Cordyceps</taxon>
    </lineage>
</organism>
<feature type="compositionally biased region" description="Low complexity" evidence="1">
    <location>
        <begin position="452"/>
        <end position="465"/>
    </location>
</feature>
<feature type="region of interest" description="Disordered" evidence="1">
    <location>
        <begin position="425"/>
        <end position="516"/>
    </location>
</feature>
<feature type="transmembrane region" description="Helical" evidence="2">
    <location>
        <begin position="535"/>
        <end position="557"/>
    </location>
</feature>
<evidence type="ECO:0000256" key="1">
    <source>
        <dbReference type="SAM" id="MobiDB-lite"/>
    </source>
</evidence>
<evidence type="ECO:0000256" key="2">
    <source>
        <dbReference type="SAM" id="Phobius"/>
    </source>
</evidence>
<dbReference type="OrthoDB" id="5279542at2759"/>
<dbReference type="AlphaFoldDB" id="A0A2H4SRI6"/>
<keyword evidence="2" id="KW-1133">Transmembrane helix</keyword>
<feature type="transmembrane region" description="Helical" evidence="2">
    <location>
        <begin position="356"/>
        <end position="378"/>
    </location>
</feature>
<feature type="region of interest" description="Disordered" evidence="1">
    <location>
        <begin position="592"/>
        <end position="635"/>
    </location>
</feature>
<protein>
    <submittedName>
        <fullName evidence="3">Uncharacterized protein</fullName>
    </submittedName>
</protein>
<sequence>MASPEPATADHVPAVHEQGQCAVADPHGGAAAGGPSPPPAAVSPLTTAATPSTRHADPVSAAEEQPARAAQQPAVQDAPAAGGTASWVSAEQQARPIDAWKRSHMLLIVAALVFSVVGLGLSGHAATRGAFDLSGEEAILAIPLPVYVLTLVFAIADMAVRAARKFRKALHPAVHVGVWLICWIIYAGLIAAFAILAHFTSNNDDEDDDGYDADDARQFVAQFVFIALLFLTTFVLFIVACIDTQAYNLAKTTPAATDASGNPLDPNHHEDRSWRMTKLVFNVLILVFGIIGLAIGLSMVRFNETYSASNIIFPACACALIIPMVWAVADLCFALTGPRRQFLQGVHPGAHVGMWLVSWIILAIIGGILTTSTVINLAQCRNSADGDYRRSVAVEAYALRDIPIVDAAVVPNRVRQVGVATSTTSLATPTASPNGKLSTLGPTSTRILGSLPTTTSSDPYDPYDPYGDDPESDSYYPYRTSSRSSSSSSRPTNSPYGSNPYNDYPSNRNPSSHYSSPYDDGLADFCSQKGIGGPMIATCVFIWIVFVFAFVLFVAGCSDTYLRNHLRNPFTVVYVPVGQPVQYPYPPQPMYSNVPMQGSGKPPMMQGPVMQQPQSQPQQQQSQPQQQQQNQPAQGNVVEYYGSAQ</sequence>
<dbReference type="EMBL" id="CP023326">
    <property type="protein sequence ID" value="ATY65719.1"/>
    <property type="molecule type" value="Genomic_DNA"/>
</dbReference>
<dbReference type="PANTHER" id="PTHR12460">
    <property type="entry name" value="CYCLIN-DEPENDENT KINASE INHIBITOR-RELATED PROTEIN"/>
    <property type="match status" value="1"/>
</dbReference>
<feature type="transmembrane region" description="Helical" evidence="2">
    <location>
        <begin position="219"/>
        <end position="242"/>
    </location>
</feature>
<feature type="transmembrane region" description="Helical" evidence="2">
    <location>
        <begin position="138"/>
        <end position="156"/>
    </location>
</feature>
<reference evidence="3 4" key="1">
    <citation type="journal article" date="2017" name="BMC Genomics">
        <title>Chromosome level assembly and secondary metabolite potential of the parasitic fungus Cordyceps militaris.</title>
        <authorList>
            <person name="Kramer G.J."/>
            <person name="Nodwell J.R."/>
        </authorList>
    </citation>
    <scope>NUCLEOTIDE SEQUENCE [LARGE SCALE GENOMIC DNA]</scope>
    <source>
        <strain evidence="3 4">ATCC 34164</strain>
    </source>
</reference>
<evidence type="ECO:0000313" key="4">
    <source>
        <dbReference type="Proteomes" id="UP000323067"/>
    </source>
</evidence>
<name>A0A2H4SRI6_CORMI</name>
<accession>A0A2H4SRI6</accession>
<dbReference type="GO" id="GO:0000993">
    <property type="term" value="F:RNA polymerase II complex binding"/>
    <property type="evidence" value="ECO:0007669"/>
    <property type="project" value="TreeGrafter"/>
</dbReference>
<dbReference type="VEuPathDB" id="FungiDB:A9K55_001286"/>